<dbReference type="FunFam" id="3.50.50.60:FF:000021">
    <property type="entry name" value="Ubiquinone biosynthesis monooxygenase COQ6"/>
    <property type="match status" value="1"/>
</dbReference>
<dbReference type="STRING" id="123822.B0188_05235"/>
<evidence type="ECO:0000313" key="10">
    <source>
        <dbReference type="EMBL" id="OOS04331.1"/>
    </source>
</evidence>
<comment type="pathway">
    <text evidence="2">Cofactor biosynthesis; ubiquinone biosynthesis.</text>
</comment>
<evidence type="ECO:0000256" key="5">
    <source>
        <dbReference type="ARBA" id="ARBA00022827"/>
    </source>
</evidence>
<dbReference type="UniPathway" id="UPA00232"/>
<dbReference type="InterPro" id="IPR010971">
    <property type="entry name" value="UbiH/COQ6"/>
</dbReference>
<keyword evidence="6" id="KW-0560">Oxidoreductase</keyword>
<comment type="cofactor">
    <cofactor evidence="1">
        <name>FAD</name>
        <dbReference type="ChEBI" id="CHEBI:57692"/>
    </cofactor>
</comment>
<keyword evidence="7" id="KW-0503">Monooxygenase</keyword>
<dbReference type="Gene3D" id="3.50.50.60">
    <property type="entry name" value="FAD/NAD(P)-binding domain"/>
    <property type="match status" value="2"/>
</dbReference>
<dbReference type="OrthoDB" id="9769565at2"/>
<keyword evidence="4" id="KW-0285">Flavoprotein</keyword>
<evidence type="ECO:0000256" key="8">
    <source>
        <dbReference type="ARBA" id="ARBA00065734"/>
    </source>
</evidence>
<proteinExistence type="inferred from homology"/>
<dbReference type="GO" id="GO:0006744">
    <property type="term" value="P:ubiquinone biosynthetic process"/>
    <property type="evidence" value="ECO:0007669"/>
    <property type="project" value="UniProtKB-UniPathway"/>
</dbReference>
<dbReference type="PANTHER" id="PTHR43876">
    <property type="entry name" value="UBIQUINONE BIOSYNTHESIS MONOOXYGENASE COQ6, MITOCHONDRIAL"/>
    <property type="match status" value="1"/>
</dbReference>
<evidence type="ECO:0000256" key="2">
    <source>
        <dbReference type="ARBA" id="ARBA00004749"/>
    </source>
</evidence>
<reference evidence="10 11" key="1">
    <citation type="submission" date="2017-02" db="EMBL/GenBank/DDBJ databases">
        <title>Draft genome sequence of Haemophilus felis CCUG 31170 type strain.</title>
        <authorList>
            <person name="Engstrom-Jakobsson H."/>
            <person name="Salva-Serra F."/>
            <person name="Thorell K."/>
            <person name="Gonzales-Siles L."/>
            <person name="Karlsson R."/>
            <person name="Boulund F."/>
            <person name="Engstrand L."/>
            <person name="Kristiansson E."/>
            <person name="Moore E."/>
        </authorList>
    </citation>
    <scope>NUCLEOTIDE SEQUENCE [LARGE SCALE GENOMIC DNA]</scope>
    <source>
        <strain evidence="10 11">CCUG 31170</strain>
    </source>
</reference>
<dbReference type="GO" id="GO:0071949">
    <property type="term" value="F:FAD binding"/>
    <property type="evidence" value="ECO:0007669"/>
    <property type="project" value="InterPro"/>
</dbReference>
<accession>A0A1T0B3K7</accession>
<evidence type="ECO:0000256" key="1">
    <source>
        <dbReference type="ARBA" id="ARBA00001974"/>
    </source>
</evidence>
<comment type="similarity">
    <text evidence="3">Belongs to the UbiH/COQ6 family.</text>
</comment>
<keyword evidence="11" id="KW-1185">Reference proteome</keyword>
<organism evidence="10 11">
    <name type="scientific">[Haemophilus] felis</name>
    <dbReference type="NCBI Taxonomy" id="123822"/>
    <lineage>
        <taxon>Bacteria</taxon>
        <taxon>Pseudomonadati</taxon>
        <taxon>Pseudomonadota</taxon>
        <taxon>Gammaproteobacteria</taxon>
        <taxon>Pasteurellales</taxon>
        <taxon>Pasteurellaceae</taxon>
    </lineage>
</organism>
<evidence type="ECO:0000256" key="6">
    <source>
        <dbReference type="ARBA" id="ARBA00023002"/>
    </source>
</evidence>
<protein>
    <submittedName>
        <fullName evidence="10">FAD-dependent 2-octaprenylphenol hydroxylase</fullName>
    </submittedName>
</protein>
<name>A0A1T0B3K7_9PAST</name>
<evidence type="ECO:0000256" key="7">
    <source>
        <dbReference type="ARBA" id="ARBA00023033"/>
    </source>
</evidence>
<comment type="caution">
    <text evidence="10">The sequence shown here is derived from an EMBL/GenBank/DDBJ whole genome shotgun (WGS) entry which is preliminary data.</text>
</comment>
<dbReference type="InterPro" id="IPR036188">
    <property type="entry name" value="FAD/NAD-bd_sf"/>
</dbReference>
<evidence type="ECO:0000256" key="4">
    <source>
        <dbReference type="ARBA" id="ARBA00022630"/>
    </source>
</evidence>
<comment type="subunit">
    <text evidence="8">Component of the Ubi complex metabolon, which regroups five ubiquinone biosynthesis proteins (UbiE, UbiF, UbiG, UbiH and UbiI) and two accessory factors (UbiK and the lipid-binding protein UbiJ).</text>
</comment>
<dbReference type="GO" id="GO:0110142">
    <property type="term" value="C:ubiquinone biosynthesis complex"/>
    <property type="evidence" value="ECO:0007669"/>
    <property type="project" value="UniProtKB-ARBA"/>
</dbReference>
<dbReference type="Proteomes" id="UP000190023">
    <property type="component" value="Unassembled WGS sequence"/>
</dbReference>
<keyword evidence="5" id="KW-0274">FAD</keyword>
<sequence>MKTFDLVIIGGGMVGLALAARLAPQHNGGDINIAIIESKVPTASDEIGTRVSALNLASENLLMEMDVWQNLARQNPYDQMLVWEKDSFAKIHFDTQGLGLSHLGHIVENQLIQQSLWQKVSQQSNVEMINASPQSLGITDSNAILTLNNGQFLSAKLVVGADGAHSWLRKQADIPLSFRDYGHQALVCNVQTAEPHQHCARQIFSGDSILAFLPLHEAHLCSIVWSLPPEQAQMLCECDADTFNRHLTVAFDNHLGLCQLASERQTFPLTARYARSFARPRIALVGDAAHTIHPLAGLGVNLGFQDAVDLAHCIQHNLNNGRDIGDYRHLRQYERQRKVEAVKMLAAMQGLKTLFSGDNPVKKFIRGIGLSATERLPLIKTELMKLALGLDKFKR</sequence>
<gene>
    <name evidence="10" type="ORF">B0188_05235</name>
</gene>
<feature type="domain" description="FAD-binding" evidence="9">
    <location>
        <begin position="5"/>
        <end position="344"/>
    </location>
</feature>
<evidence type="ECO:0000313" key="11">
    <source>
        <dbReference type="Proteomes" id="UP000190023"/>
    </source>
</evidence>
<dbReference type="InterPro" id="IPR002938">
    <property type="entry name" value="FAD-bd"/>
</dbReference>
<dbReference type="EMBL" id="MUYB01000020">
    <property type="protein sequence ID" value="OOS04331.1"/>
    <property type="molecule type" value="Genomic_DNA"/>
</dbReference>
<evidence type="ECO:0000259" key="9">
    <source>
        <dbReference type="Pfam" id="PF01494"/>
    </source>
</evidence>
<evidence type="ECO:0000256" key="3">
    <source>
        <dbReference type="ARBA" id="ARBA00005349"/>
    </source>
</evidence>
<dbReference type="GO" id="GO:0019168">
    <property type="term" value="F:2-polyprenylphenol 6-hydroxylase activity"/>
    <property type="evidence" value="ECO:0007669"/>
    <property type="project" value="TreeGrafter"/>
</dbReference>
<dbReference type="NCBIfam" id="TIGR01988">
    <property type="entry name" value="Ubi-OHases"/>
    <property type="match status" value="1"/>
</dbReference>
<dbReference type="SUPFAM" id="SSF51905">
    <property type="entry name" value="FAD/NAD(P)-binding domain"/>
    <property type="match status" value="1"/>
</dbReference>
<dbReference type="Pfam" id="PF01494">
    <property type="entry name" value="FAD_binding_3"/>
    <property type="match status" value="1"/>
</dbReference>
<dbReference type="PANTHER" id="PTHR43876:SF7">
    <property type="entry name" value="UBIQUINONE BIOSYNTHESIS MONOOXYGENASE COQ6, MITOCHONDRIAL"/>
    <property type="match status" value="1"/>
</dbReference>
<dbReference type="AlphaFoldDB" id="A0A1T0B3K7"/>
<dbReference type="InterPro" id="IPR051205">
    <property type="entry name" value="UbiH/COQ6_monooxygenase"/>
</dbReference>
<dbReference type="PRINTS" id="PR00420">
    <property type="entry name" value="RNGMNOXGNASE"/>
</dbReference>